<protein>
    <submittedName>
        <fullName evidence="1">Uncharacterized protein</fullName>
    </submittedName>
</protein>
<dbReference type="STRING" id="394193.SAMN04489732_102342"/>
<sequence>MSESTVPPDSGGPVADEAARPFGSYTAADHARVAMAEAAWSTLEAAFRSIVPEAHRPDGVPSTVLIEAASWARARAEDLLRAAVIASHERGLSWTQIGRGLGTSKQAAHERFAGDVTAFRKQLAVHLAALAEDPDAKPEKPEGFEHGWGLVPDTSFFAPHLDAWRAELGEIPGAFTPAGNPGELLAQLSDPATAVTGVNDTTARPVDVDAPRCRFTAESMSEDAEPGEYLVCLLPEGHPGKRHQLAVSNIYD</sequence>
<organism evidence="1 2">
    <name type="scientific">Amycolatopsis saalfeldensis</name>
    <dbReference type="NCBI Taxonomy" id="394193"/>
    <lineage>
        <taxon>Bacteria</taxon>
        <taxon>Bacillati</taxon>
        <taxon>Actinomycetota</taxon>
        <taxon>Actinomycetes</taxon>
        <taxon>Pseudonocardiales</taxon>
        <taxon>Pseudonocardiaceae</taxon>
        <taxon>Amycolatopsis</taxon>
    </lineage>
</organism>
<dbReference type="AlphaFoldDB" id="A0A1H8SZJ3"/>
<keyword evidence="2" id="KW-1185">Reference proteome</keyword>
<dbReference type="OrthoDB" id="9812570at2"/>
<gene>
    <name evidence="1" type="ORF">SAMN04489732_102342</name>
</gene>
<accession>A0A1H8SZJ3</accession>
<evidence type="ECO:0000313" key="1">
    <source>
        <dbReference type="EMBL" id="SEO83774.1"/>
    </source>
</evidence>
<evidence type="ECO:0000313" key="2">
    <source>
        <dbReference type="Proteomes" id="UP000198582"/>
    </source>
</evidence>
<name>A0A1H8SZJ3_9PSEU</name>
<dbReference type="Proteomes" id="UP000198582">
    <property type="component" value="Unassembled WGS sequence"/>
</dbReference>
<dbReference type="RefSeq" id="WP_091613781.1">
    <property type="nucleotide sequence ID" value="NZ_FOEF01000002.1"/>
</dbReference>
<proteinExistence type="predicted"/>
<reference evidence="2" key="1">
    <citation type="submission" date="2016-10" db="EMBL/GenBank/DDBJ databases">
        <authorList>
            <person name="Varghese N."/>
            <person name="Submissions S."/>
        </authorList>
    </citation>
    <scope>NUCLEOTIDE SEQUENCE [LARGE SCALE GENOMIC DNA]</scope>
    <source>
        <strain evidence="2">DSM 44993</strain>
    </source>
</reference>
<dbReference type="EMBL" id="FOEF01000002">
    <property type="protein sequence ID" value="SEO83774.1"/>
    <property type="molecule type" value="Genomic_DNA"/>
</dbReference>